<sequence>MKIAFFTDTYLPQVSGVATSIRILSEELEANGHHVYIFTTTDPQAKESTEKIMRLPSIPFVSFKDRRIVVSGLLDAYERAKQLDLDLIHTHTEFGTGLLGKQIGKLLDIPVVHTYHTMYEDYLHYIANGKIIRPSHVKQATRAYCRHLSGIICPSQRVVDKLTEYEVTAPLSIIPTGIQLQQFEEVRVSEARYKVRQKWGISEQTKLLLSLSRLSYEKNIQAVLKALPKIVEKQPDTCLMICGKGPYQEELEQLVHSLSLGDYVLFTGEIQPEEVAKYYRAADIFVNASTSESQGLTYIEALAARIPMVVKTSPYVASLMRDESLGRLFEDESTLSAQVLDVIALKLEPSESVVQEILTEISSQTFARRVLEFYESALSYHHYFIKKNKTMKKARVPSEKDLSQMTDEHESMLKANLWFQKMRKHK</sequence>
<dbReference type="FunFam" id="3.40.50.2000:FF:000136">
    <property type="entry name" value="Glycosyl transferase, group 1"/>
    <property type="match status" value="1"/>
</dbReference>
<proteinExistence type="predicted"/>
<dbReference type="InterPro" id="IPR028098">
    <property type="entry name" value="Glyco_trans_4-like_N"/>
</dbReference>
<evidence type="ECO:0000259" key="1">
    <source>
        <dbReference type="Pfam" id="PF00534"/>
    </source>
</evidence>
<dbReference type="Proteomes" id="UP001179600">
    <property type="component" value="Chromosome"/>
</dbReference>
<dbReference type="Pfam" id="PF13439">
    <property type="entry name" value="Glyco_transf_4"/>
    <property type="match status" value="1"/>
</dbReference>
<dbReference type="RefSeq" id="WP_248852265.1">
    <property type="nucleotide sequence ID" value="NZ_CP097044.1"/>
</dbReference>
<evidence type="ECO:0000313" key="3">
    <source>
        <dbReference type="EMBL" id="WCG22614.1"/>
    </source>
</evidence>
<gene>
    <name evidence="3" type="ORF">PML95_09525</name>
</gene>
<dbReference type="GO" id="GO:0016758">
    <property type="term" value="F:hexosyltransferase activity"/>
    <property type="evidence" value="ECO:0007669"/>
    <property type="project" value="TreeGrafter"/>
</dbReference>
<name>A0AAE9XE22_9ENTE</name>
<organism evidence="3 4">
    <name type="scientific">Vagococcus lutrae</name>
    <dbReference type="NCBI Taxonomy" id="81947"/>
    <lineage>
        <taxon>Bacteria</taxon>
        <taxon>Bacillati</taxon>
        <taxon>Bacillota</taxon>
        <taxon>Bacilli</taxon>
        <taxon>Lactobacillales</taxon>
        <taxon>Enterococcaceae</taxon>
        <taxon>Vagococcus</taxon>
    </lineage>
</organism>
<dbReference type="SUPFAM" id="SSF53756">
    <property type="entry name" value="UDP-Glycosyltransferase/glycogen phosphorylase"/>
    <property type="match status" value="1"/>
</dbReference>
<evidence type="ECO:0000259" key="2">
    <source>
        <dbReference type="Pfam" id="PF13439"/>
    </source>
</evidence>
<dbReference type="PANTHER" id="PTHR45947:SF3">
    <property type="entry name" value="SULFOQUINOVOSYL TRANSFERASE SQD2"/>
    <property type="match status" value="1"/>
</dbReference>
<dbReference type="Gene3D" id="3.40.50.2000">
    <property type="entry name" value="Glycogen Phosphorylase B"/>
    <property type="match status" value="2"/>
</dbReference>
<feature type="domain" description="Glycosyl transferase family 1" evidence="1">
    <location>
        <begin position="194"/>
        <end position="342"/>
    </location>
</feature>
<dbReference type="CDD" id="cd03817">
    <property type="entry name" value="GT4_UGDG-like"/>
    <property type="match status" value="1"/>
</dbReference>
<dbReference type="EMBL" id="CP116507">
    <property type="protein sequence ID" value="WCG22614.1"/>
    <property type="molecule type" value="Genomic_DNA"/>
</dbReference>
<evidence type="ECO:0000313" key="4">
    <source>
        <dbReference type="Proteomes" id="UP001179600"/>
    </source>
</evidence>
<dbReference type="InterPro" id="IPR050194">
    <property type="entry name" value="Glycosyltransferase_grp1"/>
</dbReference>
<accession>A0AAE9XE22</accession>
<dbReference type="Pfam" id="PF00534">
    <property type="entry name" value="Glycos_transf_1"/>
    <property type="match status" value="1"/>
</dbReference>
<reference evidence="3" key="1">
    <citation type="submission" date="2023-01" db="EMBL/GenBank/DDBJ databases">
        <title>Oxazolidinone resistance genes in florfenicol resistant enterococci from beef cattle and veal calves at slaughter.</title>
        <authorList>
            <person name="Biggel M."/>
        </authorList>
    </citation>
    <scope>NUCLEOTIDE SEQUENCE</scope>
    <source>
        <strain evidence="3">K204-1</strain>
    </source>
</reference>
<protein>
    <submittedName>
        <fullName evidence="3">Glycosyltransferase family 4 protein</fullName>
    </submittedName>
</protein>
<dbReference type="AlphaFoldDB" id="A0AAE9XE22"/>
<feature type="domain" description="Glycosyltransferase subfamily 4-like N-terminal" evidence="2">
    <location>
        <begin position="14"/>
        <end position="181"/>
    </location>
</feature>
<dbReference type="InterPro" id="IPR001296">
    <property type="entry name" value="Glyco_trans_1"/>
</dbReference>
<dbReference type="PANTHER" id="PTHR45947">
    <property type="entry name" value="SULFOQUINOVOSYL TRANSFERASE SQD2"/>
    <property type="match status" value="1"/>
</dbReference>